<dbReference type="InterPro" id="IPR002477">
    <property type="entry name" value="Peptidoglycan-bd-like"/>
</dbReference>
<dbReference type="EMBL" id="JALJOU010000016">
    <property type="protein sequence ID" value="KAK9839516.1"/>
    <property type="molecule type" value="Genomic_DNA"/>
</dbReference>
<dbReference type="AlphaFoldDB" id="A0AAW1S277"/>
<evidence type="ECO:0000256" key="1">
    <source>
        <dbReference type="SAM" id="MobiDB-lite"/>
    </source>
</evidence>
<feature type="region of interest" description="Disordered" evidence="1">
    <location>
        <begin position="44"/>
        <end position="70"/>
    </location>
</feature>
<accession>A0AAW1S277</accession>
<evidence type="ECO:0000313" key="3">
    <source>
        <dbReference type="EMBL" id="KAK9839516.1"/>
    </source>
</evidence>
<reference evidence="3 4" key="1">
    <citation type="journal article" date="2024" name="Nat. Commun.">
        <title>Phylogenomics reveals the evolutionary origins of lichenization in chlorophyte algae.</title>
        <authorList>
            <person name="Puginier C."/>
            <person name="Libourel C."/>
            <person name="Otte J."/>
            <person name="Skaloud P."/>
            <person name="Haon M."/>
            <person name="Grisel S."/>
            <person name="Petersen M."/>
            <person name="Berrin J.G."/>
            <person name="Delaux P.M."/>
            <person name="Dal Grande F."/>
            <person name="Keller J."/>
        </authorList>
    </citation>
    <scope>NUCLEOTIDE SEQUENCE [LARGE SCALE GENOMIC DNA]</scope>
    <source>
        <strain evidence="3 4">SAG 245.80</strain>
    </source>
</reference>
<dbReference type="Pfam" id="PF01471">
    <property type="entry name" value="PG_binding_1"/>
    <property type="match status" value="2"/>
</dbReference>
<feature type="domain" description="Peptidoglycan binding-like" evidence="2">
    <location>
        <begin position="158"/>
        <end position="203"/>
    </location>
</feature>
<evidence type="ECO:0000313" key="4">
    <source>
        <dbReference type="Proteomes" id="UP001445335"/>
    </source>
</evidence>
<evidence type="ECO:0000259" key="2">
    <source>
        <dbReference type="Pfam" id="PF01471"/>
    </source>
</evidence>
<organism evidence="3 4">
    <name type="scientific">Elliptochloris bilobata</name>
    <dbReference type="NCBI Taxonomy" id="381761"/>
    <lineage>
        <taxon>Eukaryota</taxon>
        <taxon>Viridiplantae</taxon>
        <taxon>Chlorophyta</taxon>
        <taxon>core chlorophytes</taxon>
        <taxon>Trebouxiophyceae</taxon>
        <taxon>Trebouxiophyceae incertae sedis</taxon>
        <taxon>Elliptochloris clade</taxon>
        <taxon>Elliptochloris</taxon>
    </lineage>
</organism>
<proteinExistence type="predicted"/>
<dbReference type="SUPFAM" id="SSF47090">
    <property type="entry name" value="PGBD-like"/>
    <property type="match status" value="2"/>
</dbReference>
<gene>
    <name evidence="3" type="ORF">WJX81_006803</name>
</gene>
<comment type="caution">
    <text evidence="3">The sequence shown here is derived from an EMBL/GenBank/DDBJ whole genome shotgun (WGS) entry which is preliminary data.</text>
</comment>
<feature type="domain" description="Peptidoglycan binding-like" evidence="2">
    <location>
        <begin position="218"/>
        <end position="275"/>
    </location>
</feature>
<dbReference type="InterPro" id="IPR036365">
    <property type="entry name" value="PGBD-like_sf"/>
</dbReference>
<dbReference type="Proteomes" id="UP001445335">
    <property type="component" value="Unassembled WGS sequence"/>
</dbReference>
<dbReference type="Gene3D" id="1.10.101.10">
    <property type="entry name" value="PGBD-like superfamily/PGBD"/>
    <property type="match status" value="2"/>
</dbReference>
<protein>
    <recommendedName>
        <fullName evidence="2">Peptidoglycan binding-like domain-containing protein</fullName>
    </recommendedName>
</protein>
<feature type="compositionally biased region" description="Basic and acidic residues" evidence="1">
    <location>
        <begin position="59"/>
        <end position="70"/>
    </location>
</feature>
<keyword evidence="4" id="KW-1185">Reference proteome</keyword>
<name>A0AAW1S277_9CHLO</name>
<sequence>MYLPSPLCLSARGPKAGGACAQQPKRLLVQAASDKSVASYGAWTQVERAPEGQPLTHRSRSEPSRLADREERLWERSDKMWERELARWDSERRAWDAREAQLLQQGMARGLAARGEAGMPAAASANEAVAREAGGPASEPTGVSAPLLAKGTDDIFWVHQLHEALGSHGFYPDDDEAADWYFGDHTASALTSFQAGRGLPETGLAAKWPILREGDGGREVHSLHIALSRAGFSCHEDELEWWQFGDTTFSALITFQACSGLSESGVADERTWQALLGKTADPATVQSLLSGDDTDTDLTGSHESQGVWLVGEQRWERRQVT</sequence>
<dbReference type="InterPro" id="IPR036366">
    <property type="entry name" value="PGBDSf"/>
</dbReference>